<evidence type="ECO:0000313" key="1">
    <source>
        <dbReference type="EMBL" id="TNN87521.1"/>
    </source>
</evidence>
<sequence length="309" mass="33685">MRARCDVTETAGLLTLFDDVNKFVSVEAELVRVLGVVGVEGFALGHLRFGFRCRFGSPSSRRRPAGRWPVGSETVQVGLRPAAASLLQLVAVAGQEGARRVVGRGIPLVVMLRVPLIGYVVGVFKATILILTRVLRKPGADADLQRFARRLQYWYVSLTPNELDLPGAAPAQEAPELPELGPVVHAQVVADEVPVEAMPPPLFTVQQQTKHPAHCCNGLASQAEHRLTGQVVGRPFFSVLRLSRNSPLMKALLEGKVEETELGLTQEGRYRLNSIPFLDFSHIGICLFSNFWLKAMDAEESISGLCAST</sequence>
<comment type="caution">
    <text evidence="1">The sequence shown here is derived from an EMBL/GenBank/DDBJ whole genome shotgun (WGS) entry which is preliminary data.</text>
</comment>
<keyword evidence="2" id="KW-1185">Reference proteome</keyword>
<dbReference type="AlphaFoldDB" id="A0A4Z2JBY4"/>
<reference evidence="1 2" key="1">
    <citation type="submission" date="2019-03" db="EMBL/GenBank/DDBJ databases">
        <title>First draft genome of Liparis tanakae, snailfish: a comprehensive survey of snailfish specific genes.</title>
        <authorList>
            <person name="Kim W."/>
            <person name="Song I."/>
            <person name="Jeong J.-H."/>
            <person name="Kim D."/>
            <person name="Kim S."/>
            <person name="Ryu S."/>
            <person name="Song J.Y."/>
            <person name="Lee S.K."/>
        </authorList>
    </citation>
    <scope>NUCLEOTIDE SEQUENCE [LARGE SCALE GENOMIC DNA]</scope>
    <source>
        <tissue evidence="1">Muscle</tissue>
    </source>
</reference>
<name>A0A4Z2JBY4_9TELE</name>
<proteinExistence type="predicted"/>
<organism evidence="1 2">
    <name type="scientific">Liparis tanakae</name>
    <name type="common">Tanaka's snailfish</name>
    <dbReference type="NCBI Taxonomy" id="230148"/>
    <lineage>
        <taxon>Eukaryota</taxon>
        <taxon>Metazoa</taxon>
        <taxon>Chordata</taxon>
        <taxon>Craniata</taxon>
        <taxon>Vertebrata</taxon>
        <taxon>Euteleostomi</taxon>
        <taxon>Actinopterygii</taxon>
        <taxon>Neopterygii</taxon>
        <taxon>Teleostei</taxon>
        <taxon>Neoteleostei</taxon>
        <taxon>Acanthomorphata</taxon>
        <taxon>Eupercaria</taxon>
        <taxon>Perciformes</taxon>
        <taxon>Cottioidei</taxon>
        <taxon>Cottales</taxon>
        <taxon>Liparidae</taxon>
        <taxon>Liparis</taxon>
    </lineage>
</organism>
<gene>
    <name evidence="1" type="ORF">EYF80_002238</name>
</gene>
<evidence type="ECO:0000313" key="2">
    <source>
        <dbReference type="Proteomes" id="UP000314294"/>
    </source>
</evidence>
<accession>A0A4Z2JBY4</accession>
<dbReference type="EMBL" id="SRLO01000010">
    <property type="protein sequence ID" value="TNN87521.1"/>
    <property type="molecule type" value="Genomic_DNA"/>
</dbReference>
<protein>
    <submittedName>
        <fullName evidence="1">Uncharacterized protein</fullName>
    </submittedName>
</protein>
<dbReference type="Proteomes" id="UP000314294">
    <property type="component" value="Unassembled WGS sequence"/>
</dbReference>